<organism evidence="1 2">
    <name type="scientific">Mesorhizobium wenxiniae</name>
    <dbReference type="NCBI Taxonomy" id="2014805"/>
    <lineage>
        <taxon>Bacteria</taxon>
        <taxon>Pseudomonadati</taxon>
        <taxon>Pseudomonadota</taxon>
        <taxon>Alphaproteobacteria</taxon>
        <taxon>Hyphomicrobiales</taxon>
        <taxon>Phyllobacteriaceae</taxon>
        <taxon>Mesorhizobium</taxon>
    </lineage>
</organism>
<dbReference type="Proteomes" id="UP000215931">
    <property type="component" value="Unassembled WGS sequence"/>
</dbReference>
<dbReference type="Pfam" id="PF19551">
    <property type="entry name" value="DUF6074"/>
    <property type="match status" value="1"/>
</dbReference>
<evidence type="ECO:0000313" key="1">
    <source>
        <dbReference type="EMBL" id="PAP94506.1"/>
    </source>
</evidence>
<proteinExistence type="predicted"/>
<dbReference type="AlphaFoldDB" id="A0A271KFN0"/>
<dbReference type="EMBL" id="NPKH01000021">
    <property type="protein sequence ID" value="PAP94506.1"/>
    <property type="molecule type" value="Genomic_DNA"/>
</dbReference>
<comment type="caution">
    <text evidence="1">The sequence shown here is derived from an EMBL/GenBank/DDBJ whole genome shotgun (WGS) entry which is preliminary data.</text>
</comment>
<dbReference type="OrthoDB" id="8117239at2"/>
<dbReference type="InterPro" id="IPR045720">
    <property type="entry name" value="DUF6074"/>
</dbReference>
<evidence type="ECO:0000313" key="2">
    <source>
        <dbReference type="Proteomes" id="UP000215931"/>
    </source>
</evidence>
<accession>A0A271KFN0</accession>
<sequence length="97" mass="10880">MQTQFNWSAPCQVILFPMGKRVGRIRSTAEKMLAKPTDRAAESYRDQVTDGLIRQMARTGLSVSEQDEHLGAFWSAVQAEIIRLTYRSTQPEGGHVA</sequence>
<keyword evidence="2" id="KW-1185">Reference proteome</keyword>
<gene>
    <name evidence="1" type="ORF">CIT31_16030</name>
</gene>
<protein>
    <submittedName>
        <fullName evidence="1">Uncharacterized protein</fullName>
    </submittedName>
</protein>
<reference evidence="1 2" key="1">
    <citation type="submission" date="2017-08" db="EMBL/GenBank/DDBJ databases">
        <title>Mesorhizobium wenxinae sp. nov., a novel rhizobial species isolated from root nodules of chickpea (Cicer arietinum L.).</title>
        <authorList>
            <person name="Zhang J."/>
        </authorList>
    </citation>
    <scope>NUCLEOTIDE SEQUENCE [LARGE SCALE GENOMIC DNA]</scope>
    <source>
        <strain evidence="2">WYCCWR 10019</strain>
    </source>
</reference>
<name>A0A271KFN0_9HYPH</name>
<dbReference type="RefSeq" id="WP_095519428.1">
    <property type="nucleotide sequence ID" value="NZ_NPKH01000021.1"/>
</dbReference>